<evidence type="ECO:0000256" key="2">
    <source>
        <dbReference type="ARBA" id="ARBA00022475"/>
    </source>
</evidence>
<keyword evidence="4 6" id="KW-1133">Transmembrane helix</keyword>
<feature type="transmembrane region" description="Helical" evidence="6">
    <location>
        <begin position="218"/>
        <end position="234"/>
    </location>
</feature>
<dbReference type="InterPro" id="IPR050833">
    <property type="entry name" value="Poly_Biosynth_Transport"/>
</dbReference>
<dbReference type="RefSeq" id="WP_254155441.1">
    <property type="nucleotide sequence ID" value="NZ_JAHESD010000057.1"/>
</dbReference>
<feature type="transmembrane region" description="Helical" evidence="6">
    <location>
        <begin position="240"/>
        <end position="268"/>
    </location>
</feature>
<evidence type="ECO:0000256" key="5">
    <source>
        <dbReference type="ARBA" id="ARBA00023136"/>
    </source>
</evidence>
<dbReference type="EMBL" id="JAHESD010000057">
    <property type="protein sequence ID" value="MBT1705495.1"/>
    <property type="molecule type" value="Genomic_DNA"/>
</dbReference>
<evidence type="ECO:0000256" key="6">
    <source>
        <dbReference type="SAM" id="Phobius"/>
    </source>
</evidence>
<feature type="transmembrane region" description="Helical" evidence="6">
    <location>
        <begin position="82"/>
        <end position="108"/>
    </location>
</feature>
<feature type="transmembrane region" description="Helical" evidence="6">
    <location>
        <begin position="152"/>
        <end position="175"/>
    </location>
</feature>
<name>A0ABS5VVM8_9BACT</name>
<keyword evidence="2" id="KW-1003">Cell membrane</keyword>
<feature type="transmembrane region" description="Helical" evidence="6">
    <location>
        <begin position="120"/>
        <end position="140"/>
    </location>
</feature>
<evidence type="ECO:0000313" key="8">
    <source>
        <dbReference type="Proteomes" id="UP000772618"/>
    </source>
</evidence>
<feature type="transmembrane region" description="Helical" evidence="6">
    <location>
        <begin position="38"/>
        <end position="61"/>
    </location>
</feature>
<feature type="transmembrane region" description="Helical" evidence="6">
    <location>
        <begin position="365"/>
        <end position="384"/>
    </location>
</feature>
<dbReference type="Proteomes" id="UP000772618">
    <property type="component" value="Unassembled WGS sequence"/>
</dbReference>
<comment type="subcellular location">
    <subcellularLocation>
        <location evidence="1">Cell membrane</location>
        <topology evidence="1">Multi-pass membrane protein</topology>
    </subcellularLocation>
</comment>
<evidence type="ECO:0000256" key="1">
    <source>
        <dbReference type="ARBA" id="ARBA00004651"/>
    </source>
</evidence>
<gene>
    <name evidence="7" type="ORF">KK060_19545</name>
</gene>
<reference evidence="7 8" key="1">
    <citation type="submission" date="2021-05" db="EMBL/GenBank/DDBJ databases">
        <title>A Polyphasic approach of four new species of the genus Ohtaekwangia: Ohtaekwangia histidinii sp. nov., Ohtaekwangia cretensis sp. nov., Ohtaekwangia indiensis sp. nov., Ohtaekwangia reichenbachii sp. nov. from diverse environment.</title>
        <authorList>
            <person name="Octaviana S."/>
        </authorList>
    </citation>
    <scope>NUCLEOTIDE SEQUENCE [LARGE SCALE GENOMIC DNA]</scope>
    <source>
        <strain evidence="7 8">PWU20</strain>
    </source>
</reference>
<keyword evidence="3 6" id="KW-0812">Transmembrane</keyword>
<feature type="transmembrane region" description="Helical" evidence="6">
    <location>
        <begin position="449"/>
        <end position="467"/>
    </location>
</feature>
<dbReference type="Pfam" id="PF01943">
    <property type="entry name" value="Polysacc_synt"/>
    <property type="match status" value="1"/>
</dbReference>
<dbReference type="PANTHER" id="PTHR30250:SF11">
    <property type="entry name" value="O-ANTIGEN TRANSPORTER-RELATED"/>
    <property type="match status" value="1"/>
</dbReference>
<sequence length="481" mass="55078">MISKNFIKNSVVYTISGTLPTASAIILLPFYVRNLSTSNFGILSIYLALALIIQIIVSFSFDTSIYIHYHEYKNNKALLKRFVSSAFTFILINGTILGALLLVVGDAVFRLIFRDQPFSFYPYGILALVTGVLQAILKVHSSFVQTQQQSQVYFWSNLFFFLLISVLTVLGFFFFPKSLIGPIAGRLLAALLVAGWAFLRIVNLYGIQFNYGVIKESFSFNFYSMIYQMLQWTMNYFDRILVSLFLPLSLVGIYGFVLSCLIVIEFVLNGLNNSFFPKVVANVISQQVKQSSLEINRYYYGLTGITIILVTGSILFFPILLKLFVKKKEYLEAIPYISYASIIYLFRSIRLYFGIPFGALKYTKTLPVIYTIVSSVKAILIVLLVKNFELYGVIFSSLIAFVVEIFLIYFDGRSRFKFKFNFFKIIFAPLLIAVLILILEPTFGEKFSLMLHVLYVLVSLVLLIWIFRREIATIYTTKIFK</sequence>
<feature type="transmembrane region" description="Helical" evidence="6">
    <location>
        <begin position="12"/>
        <end position="32"/>
    </location>
</feature>
<evidence type="ECO:0000313" key="7">
    <source>
        <dbReference type="EMBL" id="MBT1705495.1"/>
    </source>
</evidence>
<feature type="transmembrane region" description="Helical" evidence="6">
    <location>
        <begin position="390"/>
        <end position="410"/>
    </location>
</feature>
<feature type="transmembrane region" description="Helical" evidence="6">
    <location>
        <begin position="298"/>
        <end position="321"/>
    </location>
</feature>
<evidence type="ECO:0000256" key="4">
    <source>
        <dbReference type="ARBA" id="ARBA00022989"/>
    </source>
</evidence>
<protein>
    <submittedName>
        <fullName evidence="7">Oligosaccharide flippase family protein</fullName>
    </submittedName>
</protein>
<keyword evidence="8" id="KW-1185">Reference proteome</keyword>
<feature type="transmembrane region" description="Helical" evidence="6">
    <location>
        <begin position="333"/>
        <end position="353"/>
    </location>
</feature>
<organism evidence="7 8">
    <name type="scientific">Chryseosolibacter indicus</name>
    <dbReference type="NCBI Taxonomy" id="2782351"/>
    <lineage>
        <taxon>Bacteria</taxon>
        <taxon>Pseudomonadati</taxon>
        <taxon>Bacteroidota</taxon>
        <taxon>Cytophagia</taxon>
        <taxon>Cytophagales</taxon>
        <taxon>Chryseotaleaceae</taxon>
        <taxon>Chryseosolibacter</taxon>
    </lineage>
</organism>
<feature type="transmembrane region" description="Helical" evidence="6">
    <location>
        <begin position="422"/>
        <end position="443"/>
    </location>
</feature>
<proteinExistence type="predicted"/>
<feature type="transmembrane region" description="Helical" evidence="6">
    <location>
        <begin position="187"/>
        <end position="206"/>
    </location>
</feature>
<evidence type="ECO:0000256" key="3">
    <source>
        <dbReference type="ARBA" id="ARBA00022692"/>
    </source>
</evidence>
<dbReference type="InterPro" id="IPR002797">
    <property type="entry name" value="Polysacc_synth"/>
</dbReference>
<accession>A0ABS5VVM8</accession>
<keyword evidence="5 6" id="KW-0472">Membrane</keyword>
<comment type="caution">
    <text evidence="7">The sequence shown here is derived from an EMBL/GenBank/DDBJ whole genome shotgun (WGS) entry which is preliminary data.</text>
</comment>
<dbReference type="PANTHER" id="PTHR30250">
    <property type="entry name" value="PST FAMILY PREDICTED COLANIC ACID TRANSPORTER"/>
    <property type="match status" value="1"/>
</dbReference>